<dbReference type="Proteomes" id="UP000321491">
    <property type="component" value="Unassembled WGS sequence"/>
</dbReference>
<reference evidence="1 2" key="1">
    <citation type="submission" date="2019-07" db="EMBL/GenBank/DDBJ databases">
        <title>Whole genome shotgun sequence of Cerasibacillus quisquiliarum NBRC 102429.</title>
        <authorList>
            <person name="Hosoyama A."/>
            <person name="Uohara A."/>
            <person name="Ohji S."/>
            <person name="Ichikawa N."/>
        </authorList>
    </citation>
    <scope>NUCLEOTIDE SEQUENCE [LARGE SCALE GENOMIC DNA]</scope>
    <source>
        <strain evidence="1 2">NBRC 102429</strain>
    </source>
</reference>
<dbReference type="AlphaFoldDB" id="A0A511V2H7"/>
<dbReference type="EMBL" id="BJXW01000017">
    <property type="protein sequence ID" value="GEN31522.1"/>
    <property type="molecule type" value="Genomic_DNA"/>
</dbReference>
<accession>A0A511V2H7</accession>
<evidence type="ECO:0000313" key="2">
    <source>
        <dbReference type="Proteomes" id="UP000321491"/>
    </source>
</evidence>
<sequence>MFTCYMVNDIFTTHLSSYYDTNIKNVASLIQKLIVFLYNNESELIDFITNNPFECSVQYG</sequence>
<comment type="caution">
    <text evidence="1">The sequence shown here is derived from an EMBL/GenBank/DDBJ whole genome shotgun (WGS) entry which is preliminary data.</text>
</comment>
<gene>
    <name evidence="1" type="ORF">CQU01_17600</name>
</gene>
<keyword evidence="2" id="KW-1185">Reference proteome</keyword>
<protein>
    <submittedName>
        <fullName evidence="1">Uncharacterized protein</fullName>
    </submittedName>
</protein>
<organism evidence="1 2">
    <name type="scientific">Cerasibacillus quisquiliarum</name>
    <dbReference type="NCBI Taxonomy" id="227865"/>
    <lineage>
        <taxon>Bacteria</taxon>
        <taxon>Bacillati</taxon>
        <taxon>Bacillota</taxon>
        <taxon>Bacilli</taxon>
        <taxon>Bacillales</taxon>
        <taxon>Bacillaceae</taxon>
        <taxon>Cerasibacillus</taxon>
    </lineage>
</organism>
<proteinExistence type="predicted"/>
<name>A0A511V2H7_9BACI</name>
<evidence type="ECO:0000313" key="1">
    <source>
        <dbReference type="EMBL" id="GEN31522.1"/>
    </source>
</evidence>